<evidence type="ECO:0000313" key="2">
    <source>
        <dbReference type="EMBL" id="GFT68678.1"/>
    </source>
</evidence>
<evidence type="ECO:0000256" key="1">
    <source>
        <dbReference type="SAM" id="SignalP"/>
    </source>
</evidence>
<reference evidence="2" key="1">
    <citation type="submission" date="2020-08" db="EMBL/GenBank/DDBJ databases">
        <title>Multicomponent nature underlies the extraordinary mechanical properties of spider dragline silk.</title>
        <authorList>
            <person name="Kono N."/>
            <person name="Nakamura H."/>
            <person name="Mori M."/>
            <person name="Yoshida Y."/>
            <person name="Ohtoshi R."/>
            <person name="Malay A.D."/>
            <person name="Moran D.A.P."/>
            <person name="Tomita M."/>
            <person name="Numata K."/>
            <person name="Arakawa K."/>
        </authorList>
    </citation>
    <scope>NUCLEOTIDE SEQUENCE</scope>
</reference>
<proteinExistence type="predicted"/>
<dbReference type="AlphaFoldDB" id="A0A8X6U1F7"/>
<evidence type="ECO:0000313" key="3">
    <source>
        <dbReference type="Proteomes" id="UP000887013"/>
    </source>
</evidence>
<dbReference type="EMBL" id="BMAW01069384">
    <property type="protein sequence ID" value="GFT68678.1"/>
    <property type="molecule type" value="Genomic_DNA"/>
</dbReference>
<protein>
    <submittedName>
        <fullName evidence="2">Uncharacterized protein</fullName>
    </submittedName>
</protein>
<dbReference type="Proteomes" id="UP000887013">
    <property type="component" value="Unassembled WGS sequence"/>
</dbReference>
<organism evidence="2 3">
    <name type="scientific">Nephila pilipes</name>
    <name type="common">Giant wood spider</name>
    <name type="synonym">Nephila maculata</name>
    <dbReference type="NCBI Taxonomy" id="299642"/>
    <lineage>
        <taxon>Eukaryota</taxon>
        <taxon>Metazoa</taxon>
        <taxon>Ecdysozoa</taxon>
        <taxon>Arthropoda</taxon>
        <taxon>Chelicerata</taxon>
        <taxon>Arachnida</taxon>
        <taxon>Araneae</taxon>
        <taxon>Araneomorphae</taxon>
        <taxon>Entelegynae</taxon>
        <taxon>Araneoidea</taxon>
        <taxon>Nephilidae</taxon>
        <taxon>Nephila</taxon>
    </lineage>
</organism>
<keyword evidence="3" id="KW-1185">Reference proteome</keyword>
<gene>
    <name evidence="2" type="ORF">NPIL_500671</name>
</gene>
<feature type="chain" id="PRO_5036485471" evidence="1">
    <location>
        <begin position="24"/>
        <end position="115"/>
    </location>
</feature>
<accession>A0A8X6U1F7</accession>
<sequence length="115" mass="12931">MINTTFLFLLLVYLCGIFQNYSATPIVIGIPKRFVIFFFLYPIDSFKAGIMSKPPLLTEGGEQLALIANRLESLKEIAFAFQKVGALSVRKNPCVTVVPGNYLTRSQDRFNLHIT</sequence>
<keyword evidence="1" id="KW-0732">Signal</keyword>
<feature type="signal peptide" evidence="1">
    <location>
        <begin position="1"/>
        <end position="23"/>
    </location>
</feature>
<name>A0A8X6U1F7_NEPPI</name>
<comment type="caution">
    <text evidence="2">The sequence shown here is derived from an EMBL/GenBank/DDBJ whole genome shotgun (WGS) entry which is preliminary data.</text>
</comment>